<dbReference type="STRING" id="37658.SAMN05661086_03624"/>
<gene>
    <name evidence="1" type="ORF">SAMN05661086_03624</name>
</gene>
<evidence type="ECO:0000313" key="1">
    <source>
        <dbReference type="EMBL" id="SFS07865.1"/>
    </source>
</evidence>
<dbReference type="AlphaFoldDB" id="A0A1I6LWT5"/>
<name>A0A1I6LWT5_9FIRM</name>
<keyword evidence="2" id="KW-1185">Reference proteome</keyword>
<protein>
    <submittedName>
        <fullName evidence="1">Uncharacterized protein</fullName>
    </submittedName>
</protein>
<reference evidence="1 2" key="1">
    <citation type="submission" date="2016-10" db="EMBL/GenBank/DDBJ databases">
        <authorList>
            <person name="de Groot N.N."/>
        </authorList>
    </citation>
    <scope>NUCLEOTIDE SEQUENCE [LARGE SCALE GENOMIC DNA]</scope>
    <source>
        <strain evidence="1 2">743A</strain>
    </source>
</reference>
<evidence type="ECO:0000313" key="2">
    <source>
        <dbReference type="Proteomes" id="UP000199659"/>
    </source>
</evidence>
<dbReference type="RefSeq" id="WP_092564203.1">
    <property type="nucleotide sequence ID" value="NZ_FOYZ01000023.1"/>
</dbReference>
<organism evidence="1 2">
    <name type="scientific">Anaeromicropila populeti</name>
    <dbReference type="NCBI Taxonomy" id="37658"/>
    <lineage>
        <taxon>Bacteria</taxon>
        <taxon>Bacillati</taxon>
        <taxon>Bacillota</taxon>
        <taxon>Clostridia</taxon>
        <taxon>Lachnospirales</taxon>
        <taxon>Lachnospiraceae</taxon>
        <taxon>Anaeromicropila</taxon>
    </lineage>
</organism>
<sequence length="97" mass="11459">MEFNFIVGKLLLKNGTEKNIGGFLELKKAQEYVETIHFDYLYSVAFFVDSPEGRYYFGEDRKGKKRWYSPEEREQVLVYDCSMDEIRELADVVIGKK</sequence>
<dbReference type="EMBL" id="FOYZ01000023">
    <property type="protein sequence ID" value="SFS07865.1"/>
    <property type="molecule type" value="Genomic_DNA"/>
</dbReference>
<dbReference type="Proteomes" id="UP000199659">
    <property type="component" value="Unassembled WGS sequence"/>
</dbReference>
<proteinExistence type="predicted"/>
<accession>A0A1I6LWT5</accession>